<dbReference type="Pfam" id="PF00069">
    <property type="entry name" value="Pkinase"/>
    <property type="match status" value="1"/>
</dbReference>
<dbReference type="PANTHER" id="PTHR24353:SF37">
    <property type="entry name" value="CAMP-DEPENDENT PROTEIN KINASE CATALYTIC SUBUNIT PRKX"/>
    <property type="match status" value="1"/>
</dbReference>
<evidence type="ECO:0000259" key="9">
    <source>
        <dbReference type="PROSITE" id="PS51285"/>
    </source>
</evidence>
<dbReference type="GO" id="GO:0005952">
    <property type="term" value="C:cAMP-dependent protein kinase complex"/>
    <property type="evidence" value="ECO:0007669"/>
    <property type="project" value="TreeGrafter"/>
</dbReference>
<dbReference type="GO" id="GO:0005524">
    <property type="term" value="F:ATP binding"/>
    <property type="evidence" value="ECO:0007669"/>
    <property type="project" value="UniProtKB-UniRule"/>
</dbReference>
<reference evidence="11" key="1">
    <citation type="journal article" date="2023" name="Commun. Biol.">
        <title>Genome analysis of Parmales, the sister group of diatoms, reveals the evolutionary specialization of diatoms from phago-mixotrophs to photoautotrophs.</title>
        <authorList>
            <person name="Ban H."/>
            <person name="Sato S."/>
            <person name="Yoshikawa S."/>
            <person name="Yamada K."/>
            <person name="Nakamura Y."/>
            <person name="Ichinomiya M."/>
            <person name="Sato N."/>
            <person name="Blanc-Mathieu R."/>
            <person name="Endo H."/>
            <person name="Kuwata A."/>
            <person name="Ogata H."/>
        </authorList>
    </citation>
    <scope>NUCLEOTIDE SEQUENCE [LARGE SCALE GENOMIC DNA]</scope>
    <source>
        <strain evidence="11">NIES 3701</strain>
    </source>
</reference>
<keyword evidence="1 7" id="KW-0723">Serine/threonine-protein kinase</keyword>
<evidence type="ECO:0000256" key="3">
    <source>
        <dbReference type="ARBA" id="ARBA00022741"/>
    </source>
</evidence>
<evidence type="ECO:0000313" key="11">
    <source>
        <dbReference type="Proteomes" id="UP001165085"/>
    </source>
</evidence>
<feature type="binding site" evidence="6">
    <location>
        <position position="64"/>
    </location>
    <ligand>
        <name>ATP</name>
        <dbReference type="ChEBI" id="CHEBI:30616"/>
    </ligand>
</feature>
<evidence type="ECO:0000256" key="2">
    <source>
        <dbReference type="ARBA" id="ARBA00022679"/>
    </source>
</evidence>
<proteinExistence type="inferred from homology"/>
<dbReference type="FunFam" id="1.10.510.10:FF:000005">
    <property type="entry name" value="cAMP-dependent protein kinase catalytic subunit alpha"/>
    <property type="match status" value="1"/>
</dbReference>
<dbReference type="InterPro" id="IPR000961">
    <property type="entry name" value="AGC-kinase_C"/>
</dbReference>
<dbReference type="EMBL" id="BRXY01000280">
    <property type="protein sequence ID" value="GMH83311.1"/>
    <property type="molecule type" value="Genomic_DNA"/>
</dbReference>
<keyword evidence="5 6" id="KW-0067">ATP-binding</keyword>
<evidence type="ECO:0000256" key="5">
    <source>
        <dbReference type="ARBA" id="ARBA00022840"/>
    </source>
</evidence>
<evidence type="ECO:0000256" key="7">
    <source>
        <dbReference type="RuleBase" id="RU000304"/>
    </source>
</evidence>
<dbReference type="AlphaFoldDB" id="A0A9W7B748"/>
<organism evidence="10 11">
    <name type="scientific">Triparma strigata</name>
    <dbReference type="NCBI Taxonomy" id="1606541"/>
    <lineage>
        <taxon>Eukaryota</taxon>
        <taxon>Sar</taxon>
        <taxon>Stramenopiles</taxon>
        <taxon>Ochrophyta</taxon>
        <taxon>Bolidophyceae</taxon>
        <taxon>Parmales</taxon>
        <taxon>Triparmaceae</taxon>
        <taxon>Triparma</taxon>
    </lineage>
</organism>
<name>A0A9W7B748_9STRA</name>
<gene>
    <name evidence="10" type="ORF">TrST_g4339</name>
</gene>
<dbReference type="GO" id="GO:0004691">
    <property type="term" value="F:cAMP-dependent protein kinase activity"/>
    <property type="evidence" value="ECO:0007669"/>
    <property type="project" value="TreeGrafter"/>
</dbReference>
<feature type="domain" description="AGC-kinase C-terminal" evidence="9">
    <location>
        <begin position="290"/>
        <end position="347"/>
    </location>
</feature>
<keyword evidence="3 6" id="KW-0547">Nucleotide-binding</keyword>
<keyword evidence="2" id="KW-0808">Transferase</keyword>
<evidence type="ECO:0000259" key="8">
    <source>
        <dbReference type="PROSITE" id="PS50011"/>
    </source>
</evidence>
<dbReference type="InterPro" id="IPR017441">
    <property type="entry name" value="Protein_kinase_ATP_BS"/>
</dbReference>
<dbReference type="GO" id="GO:0009653">
    <property type="term" value="P:anatomical structure morphogenesis"/>
    <property type="evidence" value="ECO:0007669"/>
    <property type="project" value="UniProtKB-ARBA"/>
</dbReference>
<comment type="caution">
    <text evidence="10">The sequence shown here is derived from an EMBL/GenBank/DDBJ whole genome shotgun (WGS) entry which is preliminary data.</text>
</comment>
<sequence>MLRRMTSTKKTDTAAQEEVAVMKPREKRVFALENFELKETLGTGTFGRVRLTNCNIDNKHYALKMLKKVDILRLKQVDHIKSEVRILSMIEHPFIVNMAGHFQNDQALFMVIEYVQGGELYSHLRREVRFSDEKSKFYATEIVLAFSYLHGLKVIYRDLKPENLLITAAGHVKITDFGFAKVVEDRTWTLCGTPEYLAPEIIQSKGHGKSVDWWALGVLIYEMLAGYPPFYDESPFGIYQKILAGRVEYPRHIDPKAKDCIKKLLAQDRTKRLGCIKGGAVSVKNHKWFAKLDWNAAFQCAIEPPFKPEIAGDADTTHFDDYPDSEETVNPEISDHDKAQFDEFDTF</sequence>
<dbReference type="OrthoDB" id="63267at2759"/>
<dbReference type="InterPro" id="IPR000719">
    <property type="entry name" value="Prot_kinase_dom"/>
</dbReference>
<dbReference type="PROSITE" id="PS00108">
    <property type="entry name" value="PROTEIN_KINASE_ST"/>
    <property type="match status" value="1"/>
</dbReference>
<evidence type="ECO:0000256" key="1">
    <source>
        <dbReference type="ARBA" id="ARBA00022527"/>
    </source>
</evidence>
<dbReference type="SMART" id="SM00133">
    <property type="entry name" value="S_TK_X"/>
    <property type="match status" value="1"/>
</dbReference>
<accession>A0A9W7B748</accession>
<dbReference type="Gene3D" id="1.10.510.10">
    <property type="entry name" value="Transferase(Phosphotransferase) domain 1"/>
    <property type="match status" value="1"/>
</dbReference>
<dbReference type="PROSITE" id="PS00107">
    <property type="entry name" value="PROTEIN_KINASE_ATP"/>
    <property type="match status" value="1"/>
</dbReference>
<keyword evidence="4" id="KW-0418">Kinase</keyword>
<dbReference type="CDD" id="cd05580">
    <property type="entry name" value="STKc_PKA_like"/>
    <property type="match status" value="1"/>
</dbReference>
<dbReference type="GO" id="GO:0005829">
    <property type="term" value="C:cytosol"/>
    <property type="evidence" value="ECO:0007669"/>
    <property type="project" value="TreeGrafter"/>
</dbReference>
<dbReference type="Proteomes" id="UP001165085">
    <property type="component" value="Unassembled WGS sequence"/>
</dbReference>
<evidence type="ECO:0000256" key="6">
    <source>
        <dbReference type="PROSITE-ProRule" id="PRU10141"/>
    </source>
</evidence>
<dbReference type="PANTHER" id="PTHR24353">
    <property type="entry name" value="CYCLIC NUCLEOTIDE-DEPENDENT PROTEIN KINASE"/>
    <property type="match status" value="1"/>
</dbReference>
<evidence type="ECO:0000313" key="10">
    <source>
        <dbReference type="EMBL" id="GMH83311.1"/>
    </source>
</evidence>
<evidence type="ECO:0000256" key="4">
    <source>
        <dbReference type="ARBA" id="ARBA00022777"/>
    </source>
</evidence>
<dbReference type="PROSITE" id="PS51285">
    <property type="entry name" value="AGC_KINASE_CTER"/>
    <property type="match status" value="1"/>
</dbReference>
<dbReference type="InterPro" id="IPR011009">
    <property type="entry name" value="Kinase-like_dom_sf"/>
</dbReference>
<dbReference type="FunFam" id="3.30.200.20:FF:000042">
    <property type="entry name" value="Aurora kinase A"/>
    <property type="match status" value="1"/>
</dbReference>
<dbReference type="Gene3D" id="3.30.200.20">
    <property type="entry name" value="Phosphorylase Kinase, domain 1"/>
    <property type="match status" value="1"/>
</dbReference>
<dbReference type="SUPFAM" id="SSF56112">
    <property type="entry name" value="Protein kinase-like (PK-like)"/>
    <property type="match status" value="1"/>
</dbReference>
<dbReference type="PROSITE" id="PS50011">
    <property type="entry name" value="PROTEIN_KINASE_DOM"/>
    <property type="match status" value="1"/>
</dbReference>
<feature type="domain" description="Protein kinase" evidence="8">
    <location>
        <begin position="35"/>
        <end position="289"/>
    </location>
</feature>
<keyword evidence="11" id="KW-1185">Reference proteome</keyword>
<dbReference type="InterPro" id="IPR008271">
    <property type="entry name" value="Ser/Thr_kinase_AS"/>
</dbReference>
<dbReference type="SMART" id="SM00220">
    <property type="entry name" value="S_TKc"/>
    <property type="match status" value="1"/>
</dbReference>
<comment type="similarity">
    <text evidence="7">Belongs to the protein kinase superfamily.</text>
</comment>
<protein>
    <submittedName>
        <fullName evidence="10">Uncharacterized protein</fullName>
    </submittedName>
</protein>